<dbReference type="AlphaFoldDB" id="A0A2P2PS54"/>
<sequence length="46" mass="5416">MVSSTFSLYKGLRSFVFKAQHPSIFSTIPFKPIIKDPIFLHFEYHL</sequence>
<accession>A0A2P2PS54</accession>
<protein>
    <submittedName>
        <fullName evidence="1">Uncharacterized protein</fullName>
    </submittedName>
</protein>
<evidence type="ECO:0000313" key="1">
    <source>
        <dbReference type="EMBL" id="MBX57479.1"/>
    </source>
</evidence>
<dbReference type="EMBL" id="GGEC01076995">
    <property type="protein sequence ID" value="MBX57479.1"/>
    <property type="molecule type" value="Transcribed_RNA"/>
</dbReference>
<reference evidence="1" key="1">
    <citation type="submission" date="2018-02" db="EMBL/GenBank/DDBJ databases">
        <title>Rhizophora mucronata_Transcriptome.</title>
        <authorList>
            <person name="Meera S.P."/>
            <person name="Sreeshan A."/>
            <person name="Augustine A."/>
        </authorList>
    </citation>
    <scope>NUCLEOTIDE SEQUENCE</scope>
    <source>
        <tissue evidence="1">Leaf</tissue>
    </source>
</reference>
<proteinExistence type="predicted"/>
<organism evidence="1">
    <name type="scientific">Rhizophora mucronata</name>
    <name type="common">Asiatic mangrove</name>
    <dbReference type="NCBI Taxonomy" id="61149"/>
    <lineage>
        <taxon>Eukaryota</taxon>
        <taxon>Viridiplantae</taxon>
        <taxon>Streptophyta</taxon>
        <taxon>Embryophyta</taxon>
        <taxon>Tracheophyta</taxon>
        <taxon>Spermatophyta</taxon>
        <taxon>Magnoliopsida</taxon>
        <taxon>eudicotyledons</taxon>
        <taxon>Gunneridae</taxon>
        <taxon>Pentapetalae</taxon>
        <taxon>rosids</taxon>
        <taxon>fabids</taxon>
        <taxon>Malpighiales</taxon>
        <taxon>Rhizophoraceae</taxon>
        <taxon>Rhizophora</taxon>
    </lineage>
</organism>
<name>A0A2P2PS54_RHIMU</name>